<dbReference type="GO" id="GO:0008685">
    <property type="term" value="F:2-C-methyl-D-erythritol 2,4-cyclodiphosphate synthase activity"/>
    <property type="evidence" value="ECO:0007669"/>
    <property type="project" value="UniProtKB-UniRule"/>
</dbReference>
<dbReference type="PANTHER" id="PTHR43181">
    <property type="entry name" value="2-C-METHYL-D-ERYTHRITOL 2,4-CYCLODIPHOSPHATE SYNTHASE, CHLOROPLASTIC"/>
    <property type="match status" value="1"/>
</dbReference>
<feature type="binding site" evidence="8">
    <location>
        <position position="147"/>
    </location>
    <ligand>
        <name>4-CDP-2-C-methyl-D-erythritol 2-phosphate</name>
        <dbReference type="ChEBI" id="CHEBI:57919"/>
    </ligand>
</feature>
<dbReference type="PROSITE" id="PS01350">
    <property type="entry name" value="ISPF"/>
    <property type="match status" value="1"/>
</dbReference>
<comment type="pathway">
    <text evidence="2 8">Isoprenoid biosynthesis; isopentenyl diphosphate biosynthesis via DXP pathway; isopentenyl diphosphate from 1-deoxy-D-xylulose 5-phosphate: step 4/6.</text>
</comment>
<comment type="similarity">
    <text evidence="3 8 9">Belongs to the IspF family.</text>
</comment>
<dbReference type="GO" id="GO:0019288">
    <property type="term" value="P:isopentenyl diphosphate biosynthetic process, methylerythritol 4-phosphate pathway"/>
    <property type="evidence" value="ECO:0007669"/>
    <property type="project" value="UniProtKB-UniRule"/>
</dbReference>
<dbReference type="SUPFAM" id="SSF69765">
    <property type="entry name" value="IpsF-like"/>
    <property type="match status" value="1"/>
</dbReference>
<keyword evidence="6 8" id="KW-0414">Isoprene biosynthesis</keyword>
<feature type="binding site" evidence="8">
    <location>
        <position position="47"/>
    </location>
    <ligand>
        <name>a divalent metal cation</name>
        <dbReference type="ChEBI" id="CHEBI:60240"/>
    </ligand>
</feature>
<evidence type="ECO:0000256" key="8">
    <source>
        <dbReference type="HAMAP-Rule" id="MF_00107"/>
    </source>
</evidence>
<feature type="binding site" evidence="8">
    <location>
        <position position="144"/>
    </location>
    <ligand>
        <name>4-CDP-2-C-methyl-D-erythritol 2-phosphate</name>
        <dbReference type="ChEBI" id="CHEBI:57919"/>
    </ligand>
</feature>
<dbReference type="HAMAP" id="MF_00107">
    <property type="entry name" value="IspF"/>
    <property type="match status" value="1"/>
</dbReference>
<feature type="binding site" evidence="8">
    <location>
        <begin position="13"/>
        <end position="15"/>
    </location>
    <ligand>
        <name>4-CDP-2-C-methyl-D-erythritol 2-phosphate</name>
        <dbReference type="ChEBI" id="CHEBI:57919"/>
    </ligand>
</feature>
<evidence type="ECO:0000259" key="10">
    <source>
        <dbReference type="Pfam" id="PF02542"/>
    </source>
</evidence>
<comment type="caution">
    <text evidence="8">Lacks conserved residue(s) required for the propagation of feature annotation.</text>
</comment>
<feature type="binding site" evidence="8">
    <location>
        <position position="13"/>
    </location>
    <ligand>
        <name>a divalent metal cation</name>
        <dbReference type="ChEBI" id="CHEBI:60240"/>
    </ligand>
</feature>
<dbReference type="EC" id="4.6.1.12" evidence="4 8"/>
<comment type="cofactor">
    <cofactor evidence="8">
        <name>a divalent metal cation</name>
        <dbReference type="ChEBI" id="CHEBI:60240"/>
    </cofactor>
    <text evidence="8">Binds 1 divalent metal cation per subunit.</text>
</comment>
<protein>
    <recommendedName>
        <fullName evidence="4 8">2-C-methyl-D-erythritol 2,4-cyclodiphosphate synthase</fullName>
        <shortName evidence="8">MECDP-synthase</shortName>
        <shortName evidence="8">MECPP-synthase</shortName>
        <shortName evidence="8">MECPS</shortName>
        <ecNumber evidence="4 8">4.6.1.12</ecNumber>
    </recommendedName>
</protein>
<dbReference type="InterPro" id="IPR020555">
    <property type="entry name" value="MECDP_synthase_CS"/>
</dbReference>
<dbReference type="GO" id="GO:0016114">
    <property type="term" value="P:terpenoid biosynthetic process"/>
    <property type="evidence" value="ECO:0007669"/>
    <property type="project" value="InterPro"/>
</dbReference>
<evidence type="ECO:0000256" key="1">
    <source>
        <dbReference type="ARBA" id="ARBA00000200"/>
    </source>
</evidence>
<evidence type="ECO:0000313" key="12">
    <source>
        <dbReference type="Proteomes" id="UP000242205"/>
    </source>
</evidence>
<evidence type="ECO:0000256" key="9">
    <source>
        <dbReference type="RuleBase" id="RU004395"/>
    </source>
</evidence>
<reference evidence="11 12" key="1">
    <citation type="submission" date="2018-01" db="EMBL/GenBank/DDBJ databases">
        <authorList>
            <person name="Fu G.-Y."/>
        </authorList>
    </citation>
    <scope>NUCLEOTIDE SEQUENCE [LARGE SCALE GENOMIC DNA]</scope>
    <source>
        <strain evidence="11 12">SY39</strain>
    </source>
</reference>
<feature type="binding site" evidence="8">
    <location>
        <begin position="61"/>
        <end position="63"/>
    </location>
    <ligand>
        <name>4-CDP-2-C-methyl-D-erythritol 2-phosphate</name>
        <dbReference type="ChEBI" id="CHEBI:57919"/>
    </ligand>
</feature>
<evidence type="ECO:0000256" key="3">
    <source>
        <dbReference type="ARBA" id="ARBA00008480"/>
    </source>
</evidence>
<evidence type="ECO:0000256" key="6">
    <source>
        <dbReference type="ARBA" id="ARBA00023229"/>
    </source>
</evidence>
<dbReference type="UniPathway" id="UPA00056">
    <property type="reaction ID" value="UER00095"/>
</dbReference>
<evidence type="ECO:0000313" key="11">
    <source>
        <dbReference type="EMBL" id="AUN94885.1"/>
    </source>
</evidence>
<dbReference type="FunFam" id="3.30.1330.50:FF:000001">
    <property type="entry name" value="2-C-methyl-D-erythritol 2,4-cyclodiphosphate synthase"/>
    <property type="match status" value="1"/>
</dbReference>
<keyword evidence="12" id="KW-1185">Reference proteome</keyword>
<dbReference type="InterPro" id="IPR003526">
    <property type="entry name" value="MECDP_synthase"/>
</dbReference>
<dbReference type="NCBIfam" id="TIGR00151">
    <property type="entry name" value="ispF"/>
    <property type="match status" value="1"/>
</dbReference>
<comment type="subunit">
    <text evidence="8">Homotrimer.</text>
</comment>
<dbReference type="Pfam" id="PF02542">
    <property type="entry name" value="YgbB"/>
    <property type="match status" value="1"/>
</dbReference>
<comment type="catalytic activity">
    <reaction evidence="1 8 9">
        <text>4-CDP-2-C-methyl-D-erythritol 2-phosphate = 2-C-methyl-D-erythritol 2,4-cyclic diphosphate + CMP</text>
        <dbReference type="Rhea" id="RHEA:23864"/>
        <dbReference type="ChEBI" id="CHEBI:57919"/>
        <dbReference type="ChEBI" id="CHEBI:58483"/>
        <dbReference type="ChEBI" id="CHEBI:60377"/>
        <dbReference type="EC" id="4.6.1.12"/>
    </reaction>
</comment>
<feature type="binding site" evidence="8">
    <location>
        <position position="15"/>
    </location>
    <ligand>
        <name>a divalent metal cation</name>
        <dbReference type="ChEBI" id="CHEBI:60240"/>
    </ligand>
</feature>
<feature type="site" description="Transition state stabilizer" evidence="8">
    <location>
        <position position="138"/>
    </location>
</feature>
<dbReference type="GO" id="GO:0046872">
    <property type="term" value="F:metal ion binding"/>
    <property type="evidence" value="ECO:0007669"/>
    <property type="project" value="UniProtKB-KW"/>
</dbReference>
<feature type="site" description="Transition state stabilizer" evidence="8">
    <location>
        <position position="39"/>
    </location>
</feature>
<evidence type="ECO:0000256" key="2">
    <source>
        <dbReference type="ARBA" id="ARBA00004709"/>
    </source>
</evidence>
<evidence type="ECO:0000256" key="7">
    <source>
        <dbReference type="ARBA" id="ARBA00023239"/>
    </source>
</evidence>
<evidence type="ECO:0000256" key="4">
    <source>
        <dbReference type="ARBA" id="ARBA00012579"/>
    </source>
</evidence>
<keyword evidence="5 8" id="KW-0479">Metal-binding</keyword>
<dbReference type="KEGG" id="atw:C0099_08050"/>
<proteinExistence type="inferred from homology"/>
<keyword evidence="7 8" id="KW-0456">Lyase</keyword>
<dbReference type="InterPro" id="IPR036571">
    <property type="entry name" value="MECDP_synthase_sf"/>
</dbReference>
<sequence length="167" mass="17777">MTTTRLRIGQGFDVHALVPDRPLIIGGVTIPYHLGLLGHSDADVLLHALTDALLGAAGMGDIGRMFPDSDARYAGADSRELLRGAFRRVRDAEFAVVNVDATVICQAPKILPHAPTMVENIASDLRIARSAVNIKGKTTEGLGFTGRGEGIAAQVVVLIEQHFKDEG</sequence>
<dbReference type="Gene3D" id="3.30.1330.50">
    <property type="entry name" value="2-C-methyl-D-erythritol 2,4-cyclodiphosphate synthase"/>
    <property type="match status" value="1"/>
</dbReference>
<dbReference type="EMBL" id="CP025682">
    <property type="protein sequence ID" value="AUN94885.1"/>
    <property type="molecule type" value="Genomic_DNA"/>
</dbReference>
<dbReference type="OrthoDB" id="9804336at2"/>
<name>A0A2I6S6K3_9RHOO</name>
<gene>
    <name evidence="8" type="primary">ispF</name>
    <name evidence="11" type="ORF">C0099_08050</name>
</gene>
<organism evidence="11 12">
    <name type="scientific">Pseudazoarcus pumilus</name>
    <dbReference type="NCBI Taxonomy" id="2067960"/>
    <lineage>
        <taxon>Bacteria</taxon>
        <taxon>Pseudomonadati</taxon>
        <taxon>Pseudomonadota</taxon>
        <taxon>Betaproteobacteria</taxon>
        <taxon>Rhodocyclales</taxon>
        <taxon>Zoogloeaceae</taxon>
        <taxon>Pseudazoarcus</taxon>
    </lineage>
</organism>
<feature type="binding site" evidence="8">
    <location>
        <begin position="39"/>
        <end position="40"/>
    </location>
    <ligand>
        <name>4-CDP-2-C-methyl-D-erythritol 2-phosphate</name>
        <dbReference type="ChEBI" id="CHEBI:57919"/>
    </ligand>
</feature>
<dbReference type="AlphaFoldDB" id="A0A2I6S6K3"/>
<comment type="function">
    <text evidence="8">Involved in the biosynthesis of isopentenyl diphosphate (IPP) and dimethylallyl diphosphate (DMAPP), two major building blocks of isoprenoid compounds. Catalyzes the conversion of 4-diphosphocytidyl-2-C-methyl-D-erythritol 2-phosphate (CDP-ME2P) to 2-C-methyl-D-erythritol 2,4-cyclodiphosphate (ME-CPP) with a corresponding release of cytidine 5-monophosphate (CMP).</text>
</comment>
<dbReference type="RefSeq" id="WP_102246951.1">
    <property type="nucleotide sequence ID" value="NZ_CP025682.1"/>
</dbReference>
<evidence type="ECO:0000256" key="5">
    <source>
        <dbReference type="ARBA" id="ARBA00022723"/>
    </source>
</evidence>
<feature type="domain" description="2-C-methyl-D-erythritol 2,4-cyclodiphosphate synthase" evidence="10">
    <location>
        <begin position="6"/>
        <end position="159"/>
    </location>
</feature>
<feature type="binding site" evidence="8">
    <location>
        <begin position="66"/>
        <end position="70"/>
    </location>
    <ligand>
        <name>4-CDP-2-C-methyl-D-erythritol 2-phosphate</name>
        <dbReference type="ChEBI" id="CHEBI:57919"/>
    </ligand>
</feature>
<dbReference type="PANTHER" id="PTHR43181:SF1">
    <property type="entry name" value="2-C-METHYL-D-ERYTHRITOL 2,4-CYCLODIPHOSPHATE SYNTHASE, CHLOROPLASTIC"/>
    <property type="match status" value="1"/>
</dbReference>
<accession>A0A2I6S6K3</accession>
<dbReference type="CDD" id="cd00554">
    <property type="entry name" value="MECDP_synthase"/>
    <property type="match status" value="1"/>
</dbReference>
<dbReference type="Proteomes" id="UP000242205">
    <property type="component" value="Chromosome"/>
</dbReference>